<reference evidence="3" key="1">
    <citation type="submission" date="2017-08" db="EMBL/GenBank/DDBJ databases">
        <title>A dynamic microbial community with high functional redundancy inhabits the cold, oxic subseafloor aquifer.</title>
        <authorList>
            <person name="Tully B.J."/>
            <person name="Wheat C.G."/>
            <person name="Glazer B.T."/>
            <person name="Huber J.A."/>
        </authorList>
    </citation>
    <scope>NUCLEOTIDE SEQUENCE [LARGE SCALE GENOMIC DNA]</scope>
</reference>
<feature type="domain" description="N-acetyltransferase" evidence="1">
    <location>
        <begin position="12"/>
        <end position="179"/>
    </location>
</feature>
<evidence type="ECO:0000259" key="1">
    <source>
        <dbReference type="PROSITE" id="PS51186"/>
    </source>
</evidence>
<sequence>MTNIYQIQSQRILLRQWQAQDYPKFAKMCADPEVMEFFPELLSEDDSNLLADKFASQIAERGWGFWVAEHIEDGKFLGLVGLGQASDLPIDDAIEVGWRLAREHWGSGFATEAALASLCFAFETLALKETIAITAATNVRSQQVMERLGMKNNNENFQHPRVAEDSSLREHVLYKVDRQTFLKFTEESHPSFKVEIQSKR</sequence>
<dbReference type="SUPFAM" id="SSF55729">
    <property type="entry name" value="Acyl-CoA N-acyltransferases (Nat)"/>
    <property type="match status" value="1"/>
</dbReference>
<dbReference type="InterPro" id="IPR051531">
    <property type="entry name" value="N-acetyltransferase"/>
</dbReference>
<accession>A0A2A5B9H5</accession>
<dbReference type="Gene3D" id="3.40.630.30">
    <property type="match status" value="1"/>
</dbReference>
<dbReference type="InterPro" id="IPR016181">
    <property type="entry name" value="Acyl_CoA_acyltransferase"/>
</dbReference>
<keyword evidence="2" id="KW-0808">Transferase</keyword>
<evidence type="ECO:0000313" key="3">
    <source>
        <dbReference type="Proteomes" id="UP000218327"/>
    </source>
</evidence>
<dbReference type="Proteomes" id="UP000218327">
    <property type="component" value="Unassembled WGS sequence"/>
</dbReference>
<dbReference type="Pfam" id="PF13302">
    <property type="entry name" value="Acetyltransf_3"/>
    <property type="match status" value="1"/>
</dbReference>
<dbReference type="PANTHER" id="PTHR43792:SF1">
    <property type="entry name" value="N-ACETYLTRANSFERASE DOMAIN-CONTAINING PROTEIN"/>
    <property type="match status" value="1"/>
</dbReference>
<dbReference type="GO" id="GO:0016747">
    <property type="term" value="F:acyltransferase activity, transferring groups other than amino-acyl groups"/>
    <property type="evidence" value="ECO:0007669"/>
    <property type="project" value="InterPro"/>
</dbReference>
<dbReference type="PANTHER" id="PTHR43792">
    <property type="entry name" value="GNAT FAMILY, PUTATIVE (AFU_ORTHOLOGUE AFUA_3G00765)-RELATED-RELATED"/>
    <property type="match status" value="1"/>
</dbReference>
<name>A0A2A5B9H5_9GAMM</name>
<evidence type="ECO:0000313" key="2">
    <source>
        <dbReference type="EMBL" id="PCJ28217.1"/>
    </source>
</evidence>
<dbReference type="PROSITE" id="PS51186">
    <property type="entry name" value="GNAT"/>
    <property type="match status" value="1"/>
</dbReference>
<dbReference type="AlphaFoldDB" id="A0A2A5B9H5"/>
<organism evidence="2 3">
    <name type="scientific">SAR86 cluster bacterium</name>
    <dbReference type="NCBI Taxonomy" id="2030880"/>
    <lineage>
        <taxon>Bacteria</taxon>
        <taxon>Pseudomonadati</taxon>
        <taxon>Pseudomonadota</taxon>
        <taxon>Gammaproteobacteria</taxon>
        <taxon>SAR86 cluster</taxon>
    </lineage>
</organism>
<dbReference type="EMBL" id="NVVJ01000003">
    <property type="protein sequence ID" value="PCJ28217.1"/>
    <property type="molecule type" value="Genomic_DNA"/>
</dbReference>
<gene>
    <name evidence="2" type="ORF">COA96_01540</name>
</gene>
<comment type="caution">
    <text evidence="2">The sequence shown here is derived from an EMBL/GenBank/DDBJ whole genome shotgun (WGS) entry which is preliminary data.</text>
</comment>
<proteinExistence type="predicted"/>
<protein>
    <submittedName>
        <fullName evidence="2">GNAT family N-acetyltransferase</fullName>
    </submittedName>
</protein>
<dbReference type="InterPro" id="IPR000182">
    <property type="entry name" value="GNAT_dom"/>
</dbReference>